<dbReference type="InterPro" id="IPR039013">
    <property type="entry name" value="YgiF"/>
</dbReference>
<dbReference type="SUPFAM" id="SSF55154">
    <property type="entry name" value="CYTH-like phosphatases"/>
    <property type="match status" value="1"/>
</dbReference>
<dbReference type="AlphaFoldDB" id="A0A644TQH7"/>
<name>A0A644TQH7_9ZZZZ</name>
<proteinExistence type="predicted"/>
<evidence type="ECO:0000259" key="1">
    <source>
        <dbReference type="PROSITE" id="PS51707"/>
    </source>
</evidence>
<dbReference type="PROSITE" id="PS51707">
    <property type="entry name" value="CYTH"/>
    <property type="match status" value="1"/>
</dbReference>
<dbReference type="SMART" id="SM01118">
    <property type="entry name" value="CYTH"/>
    <property type="match status" value="1"/>
</dbReference>
<dbReference type="Gene3D" id="2.40.320.10">
    <property type="entry name" value="Hypothetical Protein Pfu-838710-001"/>
    <property type="match status" value="1"/>
</dbReference>
<dbReference type="PANTHER" id="PTHR39569">
    <property type="entry name" value="INORGANIC TRIPHOSPHATASE"/>
    <property type="match status" value="1"/>
</dbReference>
<evidence type="ECO:0000313" key="2">
    <source>
        <dbReference type="EMBL" id="MPL69258.1"/>
    </source>
</evidence>
<dbReference type="InterPro" id="IPR023577">
    <property type="entry name" value="CYTH_domain"/>
</dbReference>
<dbReference type="GO" id="GO:0050355">
    <property type="term" value="F:inorganic triphosphate phosphatase activity"/>
    <property type="evidence" value="ECO:0007669"/>
    <property type="project" value="InterPro"/>
</dbReference>
<sequence length="330" mass="36735">MGKNIEIELKLQITDRKIWCDILASAQLSAAAHPDSICHDTLEACYYDTPRHALRKAKLAYRIRREGGRWVATVKGGGSSAGGLHTRQEWNIVVEDCAASVEPFLATPIGEKLRETVGDDKLELLFITRFERRTLLIKTADGSLVEAAADRGEIIVDDQREPIMELELEIKEGNAAALLDLGATLAERYPLLLEPRSKYYRGLLLAGIEQQDDCIQVVPVAVEGGNCASLIKAITQVLNAKAYFIRQADQEESLQRLQESLDYLLIFLGVLQRDMPELLYEDVKAGLFQFQQEVHNKQGAALATVLGTGRYTALLLKMWAWAAKRTPEGD</sequence>
<accession>A0A644TQH7</accession>
<gene>
    <name evidence="2" type="ORF">SDC9_14994</name>
</gene>
<dbReference type="PANTHER" id="PTHR39569:SF1">
    <property type="entry name" value="INORGANIC TRIPHOSPHATASE"/>
    <property type="match status" value="1"/>
</dbReference>
<dbReference type="InterPro" id="IPR033469">
    <property type="entry name" value="CYTH-like_dom_sf"/>
</dbReference>
<dbReference type="Pfam" id="PF01928">
    <property type="entry name" value="CYTH"/>
    <property type="match status" value="1"/>
</dbReference>
<organism evidence="2">
    <name type="scientific">bioreactor metagenome</name>
    <dbReference type="NCBI Taxonomy" id="1076179"/>
    <lineage>
        <taxon>unclassified sequences</taxon>
        <taxon>metagenomes</taxon>
        <taxon>ecological metagenomes</taxon>
    </lineage>
</organism>
<comment type="caution">
    <text evidence="2">The sequence shown here is derived from an EMBL/GenBank/DDBJ whole genome shotgun (WGS) entry which is preliminary data.</text>
</comment>
<reference evidence="2" key="1">
    <citation type="submission" date="2019-08" db="EMBL/GenBank/DDBJ databases">
        <authorList>
            <person name="Kucharzyk K."/>
            <person name="Murdoch R.W."/>
            <person name="Higgins S."/>
            <person name="Loffler F."/>
        </authorList>
    </citation>
    <scope>NUCLEOTIDE SEQUENCE</scope>
</reference>
<feature type="domain" description="CYTH" evidence="1">
    <location>
        <begin position="4"/>
        <end position="206"/>
    </location>
</feature>
<dbReference type="EMBL" id="VSSQ01000046">
    <property type="protein sequence ID" value="MPL69258.1"/>
    <property type="molecule type" value="Genomic_DNA"/>
</dbReference>
<dbReference type="GO" id="GO:0046872">
    <property type="term" value="F:metal ion binding"/>
    <property type="evidence" value="ECO:0007669"/>
    <property type="project" value="TreeGrafter"/>
</dbReference>
<protein>
    <recommendedName>
        <fullName evidence="1">CYTH domain-containing protein</fullName>
    </recommendedName>
</protein>
<dbReference type="CDD" id="cd07756">
    <property type="entry name" value="CYTH-like_Pase_CHAD"/>
    <property type="match status" value="1"/>
</dbReference>